<protein>
    <recommendedName>
        <fullName evidence="6">33 kDa chaperonin</fullName>
    </recommendedName>
    <alternativeName>
        <fullName evidence="6">Heat shock protein 33 homolog</fullName>
        <shortName evidence="6">HSP33</shortName>
    </alternativeName>
</protein>
<dbReference type="GO" id="GO:0044183">
    <property type="term" value="F:protein folding chaperone"/>
    <property type="evidence" value="ECO:0007669"/>
    <property type="project" value="TreeGrafter"/>
</dbReference>
<comment type="PTM">
    <text evidence="6">Under oxidizing conditions two disulfide bonds are formed involving the reactive cysteines. Under reducing conditions zinc is bound to the reactive cysteines and the protein is inactive.</text>
</comment>
<dbReference type="Gene3D" id="3.55.30.10">
    <property type="entry name" value="Hsp33 domain"/>
    <property type="match status" value="1"/>
</dbReference>
<dbReference type="PANTHER" id="PTHR30111">
    <property type="entry name" value="33 KDA CHAPERONIN"/>
    <property type="match status" value="1"/>
</dbReference>
<organism evidence="7 8">
    <name type="scientific">Gilvimarinus xylanilyticus</name>
    <dbReference type="NCBI Taxonomy" id="2944139"/>
    <lineage>
        <taxon>Bacteria</taxon>
        <taxon>Pseudomonadati</taxon>
        <taxon>Pseudomonadota</taxon>
        <taxon>Gammaproteobacteria</taxon>
        <taxon>Cellvibrionales</taxon>
        <taxon>Cellvibrionaceae</taxon>
        <taxon>Gilvimarinus</taxon>
    </lineage>
</organism>
<dbReference type="HAMAP" id="MF_00117">
    <property type="entry name" value="HslO"/>
    <property type="match status" value="1"/>
</dbReference>
<evidence type="ECO:0000256" key="4">
    <source>
        <dbReference type="ARBA" id="ARBA00023186"/>
    </source>
</evidence>
<dbReference type="GO" id="GO:0051082">
    <property type="term" value="F:unfolded protein binding"/>
    <property type="evidence" value="ECO:0007669"/>
    <property type="project" value="UniProtKB-UniRule"/>
</dbReference>
<comment type="caution">
    <text evidence="7">The sequence shown here is derived from an EMBL/GenBank/DDBJ whole genome shotgun (WGS) entry which is preliminary data.</text>
</comment>
<sequence>MTTSTDLLHRFIFDECDIRGEIVTLGESYRQVLDSNDYPPAVQHLLGEFLAAVALLSSSLKFDGLISLQARGEGAISLIMAECSHDNQVRGIIRPRPGQPLPEDIPSLAQLLEKGVLVITLEPKIGERYQGIVPLDADTLAGCLEHYFKQSEQLETRFWIAADEQHCAGLLLQALPLQVAPSAEVNRDNWQTAIALAETVTPAEQLGLSHPDLLHRLFNEMPVRLFSPTQLHFHCSCSRERSAAALESLGREEVEQLLAEKGTIEIDCQFCNQLYRFNAEDVRELFGTGTLH</sequence>
<comment type="similarity">
    <text evidence="6">Belongs to the HSP33 family.</text>
</comment>
<comment type="function">
    <text evidence="6">Redox regulated molecular chaperone. Protects both thermally unfolding and oxidatively damaged proteins from irreversible aggregation. Plays an important role in the bacterial defense system toward oxidative stress.</text>
</comment>
<evidence type="ECO:0000313" key="8">
    <source>
        <dbReference type="Proteomes" id="UP001139319"/>
    </source>
</evidence>
<dbReference type="GO" id="GO:0042026">
    <property type="term" value="P:protein refolding"/>
    <property type="evidence" value="ECO:0007669"/>
    <property type="project" value="TreeGrafter"/>
</dbReference>
<reference evidence="7" key="1">
    <citation type="submission" date="2022-05" db="EMBL/GenBank/DDBJ databases">
        <authorList>
            <person name="Sun H.-N."/>
        </authorList>
    </citation>
    <scope>NUCLEOTIDE SEQUENCE</scope>
    <source>
        <strain evidence="7">HB14</strain>
    </source>
</reference>
<keyword evidence="4 6" id="KW-0143">Chaperone</keyword>
<name>A0A9X2I4V5_9GAMM</name>
<dbReference type="InterPro" id="IPR023212">
    <property type="entry name" value="Hsp33_helix_hairpin_bin_dom_sf"/>
</dbReference>
<comment type="subcellular location">
    <subcellularLocation>
        <location evidence="6">Cytoplasm</location>
    </subcellularLocation>
</comment>
<keyword evidence="5 6" id="KW-0676">Redox-active center</keyword>
<keyword evidence="3 6" id="KW-1015">Disulfide bond</keyword>
<feature type="disulfide bond" description="Redox-active" evidence="6">
    <location>
        <begin position="268"/>
        <end position="271"/>
    </location>
</feature>
<dbReference type="Gene3D" id="3.90.1280.10">
    <property type="entry name" value="HSP33 redox switch-like"/>
    <property type="match status" value="1"/>
</dbReference>
<dbReference type="InterPro" id="IPR016154">
    <property type="entry name" value="Heat_shock_Hsp33_C"/>
</dbReference>
<reference evidence="7" key="2">
    <citation type="submission" date="2023-01" db="EMBL/GenBank/DDBJ databases">
        <title>Gilvimarinus xylanilyticus HB14 isolated from Caulerpa lentillifera aquaculture base in Hainan, China.</title>
        <authorList>
            <person name="Zhang Y.-J."/>
        </authorList>
    </citation>
    <scope>NUCLEOTIDE SEQUENCE</scope>
    <source>
        <strain evidence="7">HB14</strain>
    </source>
</reference>
<dbReference type="SUPFAM" id="SSF118352">
    <property type="entry name" value="HSP33 redox switch-like"/>
    <property type="match status" value="1"/>
</dbReference>
<keyword evidence="1 6" id="KW-0963">Cytoplasm</keyword>
<dbReference type="EMBL" id="JAMFTH010000005">
    <property type="protein sequence ID" value="MCP8900380.1"/>
    <property type="molecule type" value="Genomic_DNA"/>
</dbReference>
<accession>A0A9X2I4V5</accession>
<dbReference type="NCBIfam" id="NF001033">
    <property type="entry name" value="PRK00114.1"/>
    <property type="match status" value="1"/>
</dbReference>
<dbReference type="CDD" id="cd00498">
    <property type="entry name" value="Hsp33"/>
    <property type="match status" value="1"/>
</dbReference>
<gene>
    <name evidence="6 7" type="primary">hslO</name>
    <name evidence="7" type="ORF">M6D89_13830</name>
</gene>
<evidence type="ECO:0000256" key="5">
    <source>
        <dbReference type="ARBA" id="ARBA00023284"/>
    </source>
</evidence>
<keyword evidence="8" id="KW-1185">Reference proteome</keyword>
<dbReference type="InterPro" id="IPR000397">
    <property type="entry name" value="Heat_shock_Hsp33"/>
</dbReference>
<dbReference type="PIRSF" id="PIRSF005261">
    <property type="entry name" value="Heat_shock_Hsp33"/>
    <property type="match status" value="1"/>
</dbReference>
<evidence type="ECO:0000313" key="7">
    <source>
        <dbReference type="EMBL" id="MCP8900380.1"/>
    </source>
</evidence>
<dbReference type="Pfam" id="PF01430">
    <property type="entry name" value="HSP33"/>
    <property type="match status" value="1"/>
</dbReference>
<evidence type="ECO:0000256" key="6">
    <source>
        <dbReference type="HAMAP-Rule" id="MF_00117"/>
    </source>
</evidence>
<dbReference type="AlphaFoldDB" id="A0A9X2I4V5"/>
<dbReference type="Gene3D" id="1.10.287.480">
    <property type="entry name" value="helix hairpin bin"/>
    <property type="match status" value="1"/>
</dbReference>
<dbReference type="InterPro" id="IPR016153">
    <property type="entry name" value="Heat_shock_Hsp33_N"/>
</dbReference>
<dbReference type="SUPFAM" id="SSF64397">
    <property type="entry name" value="Hsp33 domain"/>
    <property type="match status" value="1"/>
</dbReference>
<feature type="disulfide bond" description="Redox-active" evidence="6">
    <location>
        <begin position="235"/>
        <end position="237"/>
    </location>
</feature>
<dbReference type="Proteomes" id="UP001139319">
    <property type="component" value="Unassembled WGS sequence"/>
</dbReference>
<dbReference type="PANTHER" id="PTHR30111:SF1">
    <property type="entry name" value="33 KDA CHAPERONIN"/>
    <property type="match status" value="1"/>
</dbReference>
<evidence type="ECO:0000256" key="3">
    <source>
        <dbReference type="ARBA" id="ARBA00023157"/>
    </source>
</evidence>
<keyword evidence="2 6" id="KW-0862">Zinc</keyword>
<dbReference type="GO" id="GO:0005737">
    <property type="term" value="C:cytoplasm"/>
    <property type="evidence" value="ECO:0007669"/>
    <property type="project" value="UniProtKB-SubCell"/>
</dbReference>
<proteinExistence type="inferred from homology"/>
<evidence type="ECO:0000256" key="2">
    <source>
        <dbReference type="ARBA" id="ARBA00022833"/>
    </source>
</evidence>
<evidence type="ECO:0000256" key="1">
    <source>
        <dbReference type="ARBA" id="ARBA00022490"/>
    </source>
</evidence>
<dbReference type="RefSeq" id="WP_253968673.1">
    <property type="nucleotide sequence ID" value="NZ_JAMFTH010000005.1"/>
</dbReference>